<evidence type="ECO:0000313" key="3">
    <source>
        <dbReference type="WBParaSite" id="PSAMB.scaffold312size57405.g4439.t1"/>
    </source>
</evidence>
<feature type="compositionally biased region" description="Polar residues" evidence="1">
    <location>
        <begin position="248"/>
        <end position="282"/>
    </location>
</feature>
<sequence length="282" mass="30421">MTAWFEGNILVIDGTDVNGTVISQVTQLSASSNEPLTVSSSSDGFLTILLDFAPYSSHMDVNFLFTQLENDPSQCGTSKLVYLSSDNDPAVKVSISNHDGGTASCPAVLVTNAQYSPGMQLNINSLQGSMVLYGGVDYQQSSNNEIRRFSSMDDVSSPLRAGGRIFLVQLNPGSMINLSFRTLPYYSAVNDDVSGFGQVKFATNYGVGERYSPGLSRTWVRIIGGAVLVVAASFIRCLVRQCREQPEQNDVNSTVPSVHFVSSQPNEGDPLFQQSPSAEAMK</sequence>
<evidence type="ECO:0000256" key="1">
    <source>
        <dbReference type="SAM" id="MobiDB-lite"/>
    </source>
</evidence>
<organism evidence="2 3">
    <name type="scientific">Plectus sambesii</name>
    <dbReference type="NCBI Taxonomy" id="2011161"/>
    <lineage>
        <taxon>Eukaryota</taxon>
        <taxon>Metazoa</taxon>
        <taxon>Ecdysozoa</taxon>
        <taxon>Nematoda</taxon>
        <taxon>Chromadorea</taxon>
        <taxon>Plectida</taxon>
        <taxon>Plectina</taxon>
        <taxon>Plectoidea</taxon>
        <taxon>Plectidae</taxon>
        <taxon>Plectus</taxon>
    </lineage>
</organism>
<proteinExistence type="predicted"/>
<protein>
    <submittedName>
        <fullName evidence="3">Uncharacterized protein</fullName>
    </submittedName>
</protein>
<reference evidence="3" key="1">
    <citation type="submission" date="2022-11" db="UniProtKB">
        <authorList>
            <consortium name="WormBaseParasite"/>
        </authorList>
    </citation>
    <scope>IDENTIFICATION</scope>
</reference>
<dbReference type="WBParaSite" id="PSAMB.scaffold312size57405.g4439.t1">
    <property type="protein sequence ID" value="PSAMB.scaffold312size57405.g4439.t1"/>
    <property type="gene ID" value="PSAMB.scaffold312size57405.g4439"/>
</dbReference>
<accession>A0A914W6P4</accession>
<dbReference type="Proteomes" id="UP000887566">
    <property type="component" value="Unplaced"/>
</dbReference>
<dbReference type="AlphaFoldDB" id="A0A914W6P4"/>
<name>A0A914W6P4_9BILA</name>
<evidence type="ECO:0000313" key="2">
    <source>
        <dbReference type="Proteomes" id="UP000887566"/>
    </source>
</evidence>
<keyword evidence="2" id="KW-1185">Reference proteome</keyword>
<feature type="region of interest" description="Disordered" evidence="1">
    <location>
        <begin position="246"/>
        <end position="282"/>
    </location>
</feature>